<dbReference type="InParanoid" id="G3ILK8"/>
<organism evidence="2 3">
    <name type="scientific">Cricetulus griseus</name>
    <name type="common">Chinese hamster</name>
    <name type="synonym">Cricetulus barabensis griseus</name>
    <dbReference type="NCBI Taxonomy" id="10029"/>
    <lineage>
        <taxon>Eukaryota</taxon>
        <taxon>Metazoa</taxon>
        <taxon>Chordata</taxon>
        <taxon>Craniata</taxon>
        <taxon>Vertebrata</taxon>
        <taxon>Euteleostomi</taxon>
        <taxon>Mammalia</taxon>
        <taxon>Eutheria</taxon>
        <taxon>Euarchontoglires</taxon>
        <taxon>Glires</taxon>
        <taxon>Rodentia</taxon>
        <taxon>Myomorpha</taxon>
        <taxon>Muroidea</taxon>
        <taxon>Cricetidae</taxon>
        <taxon>Cricetinae</taxon>
        <taxon>Cricetulus</taxon>
    </lineage>
</organism>
<protein>
    <submittedName>
        <fullName evidence="2">Uncharacterized protein</fullName>
    </submittedName>
</protein>
<evidence type="ECO:0000313" key="2">
    <source>
        <dbReference type="EMBL" id="EGW13870.1"/>
    </source>
</evidence>
<reference evidence="3" key="1">
    <citation type="journal article" date="2011" name="Nat. Biotechnol.">
        <title>The genomic sequence of the Chinese hamster ovary (CHO)-K1 cell line.</title>
        <authorList>
            <person name="Xu X."/>
            <person name="Nagarajan H."/>
            <person name="Lewis N.E."/>
            <person name="Pan S."/>
            <person name="Cai Z."/>
            <person name="Liu X."/>
            <person name="Chen W."/>
            <person name="Xie M."/>
            <person name="Wang W."/>
            <person name="Hammond S."/>
            <person name="Andersen M.R."/>
            <person name="Neff N."/>
            <person name="Passarelli B."/>
            <person name="Koh W."/>
            <person name="Fan H.C."/>
            <person name="Wang J."/>
            <person name="Gui Y."/>
            <person name="Lee K.H."/>
            <person name="Betenbaugh M.J."/>
            <person name="Quake S.R."/>
            <person name="Famili I."/>
            <person name="Palsson B.O."/>
            <person name="Wang J."/>
        </authorList>
    </citation>
    <scope>NUCLEOTIDE SEQUENCE [LARGE SCALE GENOMIC DNA]</scope>
    <source>
        <strain evidence="3">CHO K1 cell line</strain>
    </source>
</reference>
<feature type="compositionally biased region" description="Polar residues" evidence="1">
    <location>
        <begin position="54"/>
        <end position="63"/>
    </location>
</feature>
<accession>G3ILK8</accession>
<feature type="region of interest" description="Disordered" evidence="1">
    <location>
        <begin position="42"/>
        <end position="67"/>
    </location>
</feature>
<dbReference type="Proteomes" id="UP000001075">
    <property type="component" value="Unassembled WGS sequence"/>
</dbReference>
<evidence type="ECO:0000256" key="1">
    <source>
        <dbReference type="SAM" id="MobiDB-lite"/>
    </source>
</evidence>
<dbReference type="EMBL" id="JH004115">
    <property type="protein sequence ID" value="EGW13870.1"/>
    <property type="molecule type" value="Genomic_DNA"/>
</dbReference>
<name>G3ILK8_CRIGR</name>
<sequence length="88" mass="9746">MSPSTQLLLTKAVNSLFSNPWIIKPQVYLQGANNKTYTKSNATAYSTTPTTPPNRAQNNPTTTDPRKAILQTDNYSTCYQYSCSSDYG</sequence>
<dbReference type="AlphaFoldDB" id="G3ILK8"/>
<proteinExistence type="predicted"/>
<evidence type="ECO:0000313" key="3">
    <source>
        <dbReference type="Proteomes" id="UP000001075"/>
    </source>
</evidence>
<gene>
    <name evidence="2" type="ORF">I79_024776</name>
</gene>